<evidence type="ECO:0000256" key="5">
    <source>
        <dbReference type="ARBA" id="ARBA00023004"/>
    </source>
</evidence>
<dbReference type="Gene3D" id="2.102.10.10">
    <property type="entry name" value="Rieske [2Fe-2S] iron-sulphur domain"/>
    <property type="match status" value="1"/>
</dbReference>
<dbReference type="CDD" id="cd03469">
    <property type="entry name" value="Rieske_RO_Alpha_N"/>
    <property type="match status" value="1"/>
</dbReference>
<evidence type="ECO:0000256" key="3">
    <source>
        <dbReference type="ARBA" id="ARBA00022723"/>
    </source>
</evidence>
<dbReference type="SUPFAM" id="SSF50022">
    <property type="entry name" value="ISP domain"/>
    <property type="match status" value="1"/>
</dbReference>
<feature type="domain" description="Rieske" evidence="8">
    <location>
        <begin position="78"/>
        <end position="185"/>
    </location>
</feature>
<keyword evidence="2" id="KW-0001">2Fe-2S</keyword>
<dbReference type="PANTHER" id="PTHR43756">
    <property type="entry name" value="CHOLINE MONOOXYGENASE, CHLOROPLASTIC"/>
    <property type="match status" value="1"/>
</dbReference>
<evidence type="ECO:0000256" key="6">
    <source>
        <dbReference type="ARBA" id="ARBA00023014"/>
    </source>
</evidence>
<protein>
    <submittedName>
        <fullName evidence="9">Aromatic ring-hydroxylating dioxygenase subunit alpha</fullName>
    </submittedName>
</protein>
<dbReference type="InterPro" id="IPR036922">
    <property type="entry name" value="Rieske_2Fe-2S_sf"/>
</dbReference>
<dbReference type="AlphaFoldDB" id="A0A975Q3H7"/>
<keyword evidence="3" id="KW-0479">Metal-binding</keyword>
<comment type="cofactor">
    <cofactor evidence="1">
        <name>Fe cation</name>
        <dbReference type="ChEBI" id="CHEBI:24875"/>
    </cofactor>
</comment>
<accession>A0A975Q3H7</accession>
<keyword evidence="9" id="KW-0223">Dioxygenase</keyword>
<dbReference type="Pfam" id="PF00355">
    <property type="entry name" value="Rieske"/>
    <property type="match status" value="1"/>
</dbReference>
<dbReference type="GO" id="GO:0051213">
    <property type="term" value="F:dioxygenase activity"/>
    <property type="evidence" value="ECO:0007669"/>
    <property type="project" value="UniProtKB-KW"/>
</dbReference>
<keyword evidence="6" id="KW-0411">Iron-sulfur</keyword>
<dbReference type="InterPro" id="IPR017941">
    <property type="entry name" value="Rieske_2Fe-2S"/>
</dbReference>
<dbReference type="EMBL" id="CP073910">
    <property type="protein sequence ID" value="QUT07483.1"/>
    <property type="molecule type" value="Genomic_DNA"/>
</dbReference>
<dbReference type="PROSITE" id="PS51296">
    <property type="entry name" value="RIESKE"/>
    <property type="match status" value="1"/>
</dbReference>
<name>A0A975Q3H7_9SPHN</name>
<evidence type="ECO:0000256" key="1">
    <source>
        <dbReference type="ARBA" id="ARBA00001962"/>
    </source>
</evidence>
<sequence length="476" mass="54478">MAESDPKIKAPPQITGEPLPRCPGTSYRDLALADTNEVPEFLYQDVYENLGSEPIPATRYTDPTFFELEKEKMWPKVWQFAAREEELPEPGDYVVYENVGKSFILMRQEDGSIKAFYNVCLHRGRKLKLEDGWTAELQCPFHGFTWNNDGSLKNIPCRWDFSHLSDQKMQLPEVSVGRWGGYIFIREAKEGPTIEEFLAPMPEHFKRWKHEECATALWVGKVIPANWKVVMEAFMESWHTVVTHPQLLPFTGDANSMYNIYGDHVNLTVTPFGTMSPHIDPEGKEQQWIVDEFVKYNGRSSDNYEDKEAAAGGFAVTVPEGVTARAALGESLRETTTRMFGHDVSFASDSEMMDALLYNAFPNWSPWAGFQPNIVYRWRPWHDVDHCLMEVRILTRVPPGQEAPKAPAMHFLTDDEKWTAATEIGILGDVFEQDMENLPFVQQGLKSSANGEVQLANYQEIQIRQFQNTLMKYIEA</sequence>
<dbReference type="KEGG" id="spph:KFK14_08845"/>
<evidence type="ECO:0000256" key="2">
    <source>
        <dbReference type="ARBA" id="ARBA00022714"/>
    </source>
</evidence>
<evidence type="ECO:0000313" key="10">
    <source>
        <dbReference type="Proteomes" id="UP000681425"/>
    </source>
</evidence>
<dbReference type="GO" id="GO:0051537">
    <property type="term" value="F:2 iron, 2 sulfur cluster binding"/>
    <property type="evidence" value="ECO:0007669"/>
    <property type="project" value="UniProtKB-KW"/>
</dbReference>
<dbReference type="RefSeq" id="WP_212610619.1">
    <property type="nucleotide sequence ID" value="NZ_CP073910.1"/>
</dbReference>
<reference evidence="9" key="1">
    <citation type="submission" date="2021-04" db="EMBL/GenBank/DDBJ databases">
        <title>Isolation of p-tert-butylphenol degrading bacteria Sphingobium phenoxybenzoativorans Tas13 from active sludge.</title>
        <authorList>
            <person name="Li Y."/>
        </authorList>
    </citation>
    <scope>NUCLEOTIDE SEQUENCE</scope>
    <source>
        <strain evidence="9">Tas13</strain>
    </source>
</reference>
<feature type="region of interest" description="Disordered" evidence="7">
    <location>
        <begin position="1"/>
        <end position="21"/>
    </location>
</feature>
<evidence type="ECO:0000259" key="8">
    <source>
        <dbReference type="PROSITE" id="PS51296"/>
    </source>
</evidence>
<organism evidence="9 10">
    <name type="scientific">Sphingobium phenoxybenzoativorans</name>
    <dbReference type="NCBI Taxonomy" id="1592790"/>
    <lineage>
        <taxon>Bacteria</taxon>
        <taxon>Pseudomonadati</taxon>
        <taxon>Pseudomonadota</taxon>
        <taxon>Alphaproteobacteria</taxon>
        <taxon>Sphingomonadales</taxon>
        <taxon>Sphingomonadaceae</taxon>
        <taxon>Sphingobium</taxon>
    </lineage>
</organism>
<evidence type="ECO:0000256" key="7">
    <source>
        <dbReference type="SAM" id="MobiDB-lite"/>
    </source>
</evidence>
<dbReference type="PRINTS" id="PR00090">
    <property type="entry name" value="RNGDIOXGNASE"/>
</dbReference>
<evidence type="ECO:0000313" key="9">
    <source>
        <dbReference type="EMBL" id="QUT07483.1"/>
    </source>
</evidence>
<keyword evidence="5" id="KW-0408">Iron</keyword>
<dbReference type="SUPFAM" id="SSF55961">
    <property type="entry name" value="Bet v1-like"/>
    <property type="match status" value="1"/>
</dbReference>
<gene>
    <name evidence="9" type="ORF">KFK14_08845</name>
</gene>
<dbReference type="Pfam" id="PF00848">
    <property type="entry name" value="Ring_hydroxyl_A"/>
    <property type="match status" value="1"/>
</dbReference>
<dbReference type="PANTHER" id="PTHR43756:SF5">
    <property type="entry name" value="CHOLINE MONOOXYGENASE, CHLOROPLASTIC"/>
    <property type="match status" value="1"/>
</dbReference>
<dbReference type="GO" id="GO:0005506">
    <property type="term" value="F:iron ion binding"/>
    <property type="evidence" value="ECO:0007669"/>
    <property type="project" value="InterPro"/>
</dbReference>
<keyword evidence="4" id="KW-0560">Oxidoreductase</keyword>
<dbReference type="InterPro" id="IPR015879">
    <property type="entry name" value="Ring_hydroxy_dOase_asu_C_dom"/>
</dbReference>
<proteinExistence type="predicted"/>
<dbReference type="CDD" id="cd08882">
    <property type="entry name" value="RHO_alpha_C_MupW-like"/>
    <property type="match status" value="1"/>
</dbReference>
<keyword evidence="10" id="KW-1185">Reference proteome</keyword>
<dbReference type="Gene3D" id="3.90.380.10">
    <property type="entry name" value="Naphthalene 1,2-dioxygenase Alpha Subunit, Chain A, domain 1"/>
    <property type="match status" value="1"/>
</dbReference>
<dbReference type="Proteomes" id="UP000681425">
    <property type="component" value="Chromosome"/>
</dbReference>
<evidence type="ECO:0000256" key="4">
    <source>
        <dbReference type="ARBA" id="ARBA00023002"/>
    </source>
</evidence>
<dbReference type="InterPro" id="IPR001663">
    <property type="entry name" value="Rng_hydr_dOase-A"/>
</dbReference>